<dbReference type="GO" id="GO:0031175">
    <property type="term" value="P:neuron projection development"/>
    <property type="evidence" value="ECO:0007669"/>
    <property type="project" value="TreeGrafter"/>
</dbReference>
<keyword evidence="3" id="KW-1185">Reference proteome</keyword>
<dbReference type="GO" id="GO:0005938">
    <property type="term" value="C:cell cortex"/>
    <property type="evidence" value="ECO:0007669"/>
    <property type="project" value="TreeGrafter"/>
</dbReference>
<dbReference type="GO" id="GO:0030427">
    <property type="term" value="C:site of polarized growth"/>
    <property type="evidence" value="ECO:0007669"/>
    <property type="project" value="TreeGrafter"/>
</dbReference>
<dbReference type="PANTHER" id="PTHR12295:SF9">
    <property type="entry name" value="PROTEIN FURRY HOMOLOG-LIKE"/>
    <property type="match status" value="1"/>
</dbReference>
<dbReference type="Proteomes" id="UP001228049">
    <property type="component" value="Unassembled WGS sequence"/>
</dbReference>
<comment type="caution">
    <text evidence="2">The sequence shown here is derived from an EMBL/GenBank/DDBJ whole genome shotgun (WGS) entry which is preliminary data.</text>
</comment>
<accession>A0AAD9CBM0</accession>
<sequence length="685" mass="77957">MLSLQDSVFFEISIKSLLKSWSSSSSAPVSSVSRRRPPPSVPPLLWEKHSSAAMSSITIDPELKPGEFVIKSLFAEFAVLAEKKIDMVMAEPLEKPLSRSLQRGEDAQFDQLISSMSSIAEHCLPSLLRTLFDWYRRQSGTEDESYEYRPRSSTKSKGDELHRDKDFLLERRDLAIDFIFCLVSVEVLKQIPLHPVPDVLVHEVLHLAFKHFKHKEGYCGPNTGNVHIIADLYAEVIGILTQSKKKFITELKELRQKEQSPYVVQSIISLIMGMKFFRVKMYPVEEFEASFQFMQVKDKDIKHALAGLFVEILIPVAAAVKNEVNVPCLKNFVEMLYQTTFDLSSRKKHSLALYPLVTCLLCVSQKQFFLNNWHIFLQNCLSHLKVPQPPLITEKYCTMTITSFSAMLNFSLTCMCPPHHLHSVSSHGASLQMPSNNSIRKQIETLQNKDPKMSRVALESLYRLLWVYIIRIKCESNTVTQSRLLSIVSALFPKGSRSVVPRDTPLNIFVKIIQFIAQERLDFAMKEIIYDLLCVGKSHKTFTINPERMNIGLRAFLVVADSLQQKDGEPPMPTTGIIMPSGNTLRVKKIFLNTTLTDEEAKGIGMSLYYPQVRKALDNILRHLDKEVGRSMSMTNVQMSNKEPEDMITGERKPKIDLFRTCVAAIPRLIPDGMSRQDLIELLAK</sequence>
<feature type="domain" description="Cell morphogenesis protein N-terminal" evidence="1">
    <location>
        <begin position="170"/>
        <end position="386"/>
    </location>
</feature>
<dbReference type="InterPro" id="IPR025614">
    <property type="entry name" value="Cell_morpho_N"/>
</dbReference>
<reference evidence="2" key="1">
    <citation type="submission" date="2023-04" db="EMBL/GenBank/DDBJ databases">
        <title>Chromosome-level genome of Chaenocephalus aceratus.</title>
        <authorList>
            <person name="Park H."/>
        </authorList>
    </citation>
    <scope>NUCLEOTIDE SEQUENCE</scope>
    <source>
        <strain evidence="2">DE</strain>
        <tissue evidence="2">Muscle</tissue>
    </source>
</reference>
<dbReference type="AlphaFoldDB" id="A0AAD9CBM0"/>
<protein>
    <submittedName>
        <fullName evidence="2">Protein furry like</fullName>
    </submittedName>
</protein>
<evidence type="ECO:0000313" key="3">
    <source>
        <dbReference type="Proteomes" id="UP001228049"/>
    </source>
</evidence>
<dbReference type="EMBL" id="JASDAP010000009">
    <property type="protein sequence ID" value="KAK1896744.1"/>
    <property type="molecule type" value="Genomic_DNA"/>
</dbReference>
<evidence type="ECO:0000259" key="1">
    <source>
        <dbReference type="Pfam" id="PF14222"/>
    </source>
</evidence>
<dbReference type="Pfam" id="PF14222">
    <property type="entry name" value="MOR2-PAG1_N"/>
    <property type="match status" value="2"/>
</dbReference>
<dbReference type="PANTHER" id="PTHR12295">
    <property type="entry name" value="FURRY-RELATED"/>
    <property type="match status" value="1"/>
</dbReference>
<evidence type="ECO:0000313" key="2">
    <source>
        <dbReference type="EMBL" id="KAK1896744.1"/>
    </source>
</evidence>
<gene>
    <name evidence="2" type="ORF">KUDE01_016287</name>
</gene>
<name>A0AAD9CBM0_DISEL</name>
<dbReference type="InterPro" id="IPR039867">
    <property type="entry name" value="Furry/Tao3/Mor2"/>
</dbReference>
<proteinExistence type="predicted"/>
<organism evidence="2 3">
    <name type="scientific">Dissostichus eleginoides</name>
    <name type="common">Patagonian toothfish</name>
    <name type="synonym">Dissostichus amissus</name>
    <dbReference type="NCBI Taxonomy" id="100907"/>
    <lineage>
        <taxon>Eukaryota</taxon>
        <taxon>Metazoa</taxon>
        <taxon>Chordata</taxon>
        <taxon>Craniata</taxon>
        <taxon>Vertebrata</taxon>
        <taxon>Euteleostomi</taxon>
        <taxon>Actinopterygii</taxon>
        <taxon>Neopterygii</taxon>
        <taxon>Teleostei</taxon>
        <taxon>Neoteleostei</taxon>
        <taxon>Acanthomorphata</taxon>
        <taxon>Eupercaria</taxon>
        <taxon>Perciformes</taxon>
        <taxon>Notothenioidei</taxon>
        <taxon>Nototheniidae</taxon>
        <taxon>Dissostichus</taxon>
    </lineage>
</organism>
<feature type="domain" description="Cell morphogenesis protein N-terminal" evidence="1">
    <location>
        <begin position="439"/>
        <end position="684"/>
    </location>
</feature>
<dbReference type="GO" id="GO:0000902">
    <property type="term" value="P:cell morphogenesis"/>
    <property type="evidence" value="ECO:0007669"/>
    <property type="project" value="InterPro"/>
</dbReference>